<dbReference type="InterPro" id="IPR003609">
    <property type="entry name" value="Pan_app"/>
</dbReference>
<evidence type="ECO:0000313" key="3">
    <source>
        <dbReference type="EMBL" id="KAK4009913.1"/>
    </source>
</evidence>
<sequence>MEYTISSLTLYFTVLFYILFDVATAVNRWQGKEVRWSTNCDFPGNNIGNQTIGGDQCGTICQSILAECTHFTFTLSQGGTCWFKSGPVSSVQAIPLDSPGSVCGFLDISWINEIDFSWSHHCTFPGGDFKNQSSTGRLCGSMCMDNPQCTHFVWTNVEGQGGICWMKSGGATRESAILTPGARGAVCGFRHNPNPNASVPIVTTSAPWFNTDTCECVC</sequence>
<evidence type="ECO:0000256" key="1">
    <source>
        <dbReference type="SAM" id="Phobius"/>
    </source>
</evidence>
<proteinExistence type="predicted"/>
<organism evidence="3 4">
    <name type="scientific">Daphnia magna</name>
    <dbReference type="NCBI Taxonomy" id="35525"/>
    <lineage>
        <taxon>Eukaryota</taxon>
        <taxon>Metazoa</taxon>
        <taxon>Ecdysozoa</taxon>
        <taxon>Arthropoda</taxon>
        <taxon>Crustacea</taxon>
        <taxon>Branchiopoda</taxon>
        <taxon>Diplostraca</taxon>
        <taxon>Cladocera</taxon>
        <taxon>Anomopoda</taxon>
        <taxon>Daphniidae</taxon>
        <taxon>Daphnia</taxon>
    </lineage>
</organism>
<evidence type="ECO:0000313" key="4">
    <source>
        <dbReference type="Proteomes" id="UP001234178"/>
    </source>
</evidence>
<keyword evidence="1" id="KW-0472">Membrane</keyword>
<comment type="caution">
    <text evidence="3">The sequence shown here is derived from an EMBL/GenBank/DDBJ whole genome shotgun (WGS) entry which is preliminary data.</text>
</comment>
<keyword evidence="1" id="KW-1133">Transmembrane helix</keyword>
<dbReference type="Proteomes" id="UP001234178">
    <property type="component" value="Unassembled WGS sequence"/>
</dbReference>
<dbReference type="Gene3D" id="3.50.4.10">
    <property type="entry name" value="Hepatocyte Growth Factor"/>
    <property type="match status" value="2"/>
</dbReference>
<keyword evidence="4" id="KW-1185">Reference proteome</keyword>
<reference evidence="3 4" key="1">
    <citation type="journal article" date="2023" name="Nucleic Acids Res.">
        <title>The hologenome of Daphnia magna reveals possible DNA methylation and microbiome-mediated evolution of the host genome.</title>
        <authorList>
            <person name="Chaturvedi A."/>
            <person name="Li X."/>
            <person name="Dhandapani V."/>
            <person name="Marshall H."/>
            <person name="Kissane S."/>
            <person name="Cuenca-Cambronero M."/>
            <person name="Asole G."/>
            <person name="Calvet F."/>
            <person name="Ruiz-Romero M."/>
            <person name="Marangio P."/>
            <person name="Guigo R."/>
            <person name="Rago D."/>
            <person name="Mirbahai L."/>
            <person name="Eastwood N."/>
            <person name="Colbourne J.K."/>
            <person name="Zhou J."/>
            <person name="Mallon E."/>
            <person name="Orsini L."/>
        </authorList>
    </citation>
    <scope>NUCLEOTIDE SEQUENCE [LARGE SCALE GENOMIC DNA]</scope>
    <source>
        <strain evidence="3">LRV0_1</strain>
    </source>
</reference>
<dbReference type="Pfam" id="PF14295">
    <property type="entry name" value="PAN_4"/>
    <property type="match status" value="2"/>
</dbReference>
<accession>A0ABQ9ZAH9</accession>
<dbReference type="EMBL" id="JAOYFB010000003">
    <property type="protein sequence ID" value="KAK4009913.1"/>
    <property type="molecule type" value="Genomic_DNA"/>
</dbReference>
<feature type="transmembrane region" description="Helical" evidence="1">
    <location>
        <begin position="6"/>
        <end position="26"/>
    </location>
</feature>
<gene>
    <name evidence="3" type="ORF">OUZ56_019056</name>
</gene>
<keyword evidence="1" id="KW-0812">Transmembrane</keyword>
<feature type="domain" description="Apple" evidence="2">
    <location>
        <begin position="124"/>
        <end position="167"/>
    </location>
</feature>
<feature type="domain" description="Apple" evidence="2">
    <location>
        <begin position="41"/>
        <end position="84"/>
    </location>
</feature>
<protein>
    <recommendedName>
        <fullName evidence="2">Apple domain-containing protein</fullName>
    </recommendedName>
</protein>
<evidence type="ECO:0000259" key="2">
    <source>
        <dbReference type="Pfam" id="PF14295"/>
    </source>
</evidence>
<name>A0ABQ9ZAH9_9CRUS</name>